<dbReference type="EMBL" id="AUPC02000007">
    <property type="protein sequence ID" value="POG82003.1"/>
    <property type="molecule type" value="Genomic_DNA"/>
</dbReference>
<reference evidence="1 2" key="2">
    <citation type="journal article" date="2018" name="New Phytol.">
        <title>High intraspecific genome diversity in the model arbuscular mycorrhizal symbiont Rhizophagus irregularis.</title>
        <authorList>
            <person name="Chen E.C.H."/>
            <person name="Morin E."/>
            <person name="Beaudet D."/>
            <person name="Noel J."/>
            <person name="Yildirir G."/>
            <person name="Ndikumana S."/>
            <person name="Charron P."/>
            <person name="St-Onge C."/>
            <person name="Giorgi J."/>
            <person name="Kruger M."/>
            <person name="Marton T."/>
            <person name="Ropars J."/>
            <person name="Grigoriev I.V."/>
            <person name="Hainaut M."/>
            <person name="Henrissat B."/>
            <person name="Roux C."/>
            <person name="Martin F."/>
            <person name="Corradi N."/>
        </authorList>
    </citation>
    <scope>NUCLEOTIDE SEQUENCE [LARGE SCALE GENOMIC DNA]</scope>
    <source>
        <strain evidence="1 2">DAOM 197198</strain>
    </source>
</reference>
<reference evidence="1 2" key="1">
    <citation type="journal article" date="2013" name="Proc. Natl. Acad. Sci. U.S.A.">
        <title>Genome of an arbuscular mycorrhizal fungus provides insight into the oldest plant symbiosis.</title>
        <authorList>
            <person name="Tisserant E."/>
            <person name="Malbreil M."/>
            <person name="Kuo A."/>
            <person name="Kohler A."/>
            <person name="Symeonidi A."/>
            <person name="Balestrini R."/>
            <person name="Charron P."/>
            <person name="Duensing N."/>
            <person name="Frei Dit Frey N."/>
            <person name="Gianinazzi-Pearson V."/>
            <person name="Gilbert L.B."/>
            <person name="Handa Y."/>
            <person name="Herr J.R."/>
            <person name="Hijri M."/>
            <person name="Koul R."/>
            <person name="Kawaguchi M."/>
            <person name="Krajinski F."/>
            <person name="Lammers P.J."/>
            <person name="Masclaux F.G."/>
            <person name="Murat C."/>
            <person name="Morin E."/>
            <person name="Ndikumana S."/>
            <person name="Pagni M."/>
            <person name="Petitpierre D."/>
            <person name="Requena N."/>
            <person name="Rosikiewicz P."/>
            <person name="Riley R."/>
            <person name="Saito K."/>
            <person name="San Clemente H."/>
            <person name="Shapiro H."/>
            <person name="van Tuinen D."/>
            <person name="Becard G."/>
            <person name="Bonfante P."/>
            <person name="Paszkowski U."/>
            <person name="Shachar-Hill Y.Y."/>
            <person name="Tuskan G.A."/>
            <person name="Young P.W."/>
            <person name="Sanders I.R."/>
            <person name="Henrissat B."/>
            <person name="Rensing S.A."/>
            <person name="Grigoriev I.V."/>
            <person name="Corradi N."/>
            <person name="Roux C."/>
            <person name="Martin F."/>
        </authorList>
    </citation>
    <scope>NUCLEOTIDE SEQUENCE [LARGE SCALE GENOMIC DNA]</scope>
    <source>
        <strain evidence="1 2">DAOM 197198</strain>
    </source>
</reference>
<name>A0A2P4QWG1_RHIID</name>
<proteinExistence type="predicted"/>
<dbReference type="PANTHER" id="PTHR46579:SF2">
    <property type="entry name" value="C2H2-TYPE DOMAIN-CONTAINING PROTEIN"/>
    <property type="match status" value="1"/>
</dbReference>
<dbReference type="Proteomes" id="UP000018888">
    <property type="component" value="Unassembled WGS sequence"/>
</dbReference>
<comment type="caution">
    <text evidence="1">The sequence shown here is derived from an EMBL/GenBank/DDBJ whole genome shotgun (WGS) entry which is preliminary data.</text>
</comment>
<dbReference type="AlphaFoldDB" id="A0A2P4QWG1"/>
<feature type="non-terminal residue" evidence="1">
    <location>
        <position position="1"/>
    </location>
</feature>
<accession>A0A2P4QWG1</accession>
<organism evidence="1 2">
    <name type="scientific">Rhizophagus irregularis (strain DAOM 181602 / DAOM 197198 / MUCL 43194)</name>
    <name type="common">Arbuscular mycorrhizal fungus</name>
    <name type="synonym">Glomus intraradices</name>
    <dbReference type="NCBI Taxonomy" id="747089"/>
    <lineage>
        <taxon>Eukaryota</taxon>
        <taxon>Fungi</taxon>
        <taxon>Fungi incertae sedis</taxon>
        <taxon>Mucoromycota</taxon>
        <taxon>Glomeromycotina</taxon>
        <taxon>Glomeromycetes</taxon>
        <taxon>Glomerales</taxon>
        <taxon>Glomeraceae</taxon>
        <taxon>Rhizophagus</taxon>
    </lineage>
</organism>
<evidence type="ECO:0000313" key="2">
    <source>
        <dbReference type="Proteomes" id="UP000018888"/>
    </source>
</evidence>
<protein>
    <submittedName>
        <fullName evidence="1">Uncharacterized protein</fullName>
    </submittedName>
</protein>
<gene>
    <name evidence="1" type="ORF">GLOIN_2v1447437</name>
</gene>
<evidence type="ECO:0000313" key="1">
    <source>
        <dbReference type="EMBL" id="POG82003.1"/>
    </source>
</evidence>
<sequence length="87" mass="10157">YGKEMITPNIHLSLHIVDCCHDYGPLYSFWCYSFERMNGLLGKYIYKSIHAAQIILGCHNYNLGCHNSFSLYIIYYIKCQNNLGCHN</sequence>
<dbReference type="PANTHER" id="PTHR46579">
    <property type="entry name" value="F5/8 TYPE C DOMAIN-CONTAINING PROTEIN-RELATED"/>
    <property type="match status" value="1"/>
</dbReference>
<keyword evidence="2" id="KW-1185">Reference proteome</keyword>